<keyword evidence="1" id="KW-0175">Coiled coil</keyword>
<feature type="region of interest" description="Disordered" evidence="2">
    <location>
        <begin position="2268"/>
        <end position="2298"/>
    </location>
</feature>
<sequence>MILQLQIYLDNFLIGSSPVNKTFSHHTNYVTSFQPYDVNHKYNKLRFIQKHEDDSLSKLLRSNVDTNLSTDQIDHNNQMYATSFNKRGLLHQGKLQNLYAEPINQSETDVFKMKSRIRSNNPNYIVGKSMVELRQTSRQHQYPKQPQHQAINRTNKNYRQLNARSQSFRVNDVTGLNSRNILLNQLKQSGHTGGEEGKVEPLVSFADMELVSKEQEKLHQHSHADSYLPIIQGDLNLSRHHLGTFYTTYSSKLQNKKKSHTEGAFRQTEDQNNISQYEELQQRSIIKYGESKYHSNIIDPQHPLIGFQDQLDMDISVDEAKVDFQKTQTLSFRKRNEDKKQQTQDHREVYNFKNQPSKKHLNKHQEKSLQPKHIYGNATNLNKIYIDKYQASQISTDRSKMFDSKKVSTMKMESRTSDISMKLQNLSKINPNRDKAIGDINITVYKDLFSQRSQPINDKLDSSISPNAWYPFNMYSNIENSQAYETSNQVLLSQNQHHQAKNNKILQDSSRLFNNQSYLTSHQISQMQPISNETQDRSQKELPTTLSIQHAHLIQKNNQIISNKDQHISSKGSQRSIMVNKKHSAKTDGAMFDLAQYKNKVFHSLSQAITTNEEQKYDLVESLNQIPQPVQCLEESQKQLIKQNNDEQISQAYRFSQLPNTYMVNSGDNQASSFKYQTRQNKQNSCQNTKANLNKSLVDARKNRSQKSFQFNKSAGTGNGLEKQLRSWLYGHYHIQLQNQIKQQRDIPAYGEIGGMLNRPAPIQHIHSQYQFQSKLKHDTSELDQLNQSQYFKIRNLNNLDEGGSNQLISQKDKFKIEEMRRKSNVDQRQPFLINLTTSPPQGKIQNYASREDQQNMSANMVSISSDNLNKINQRLSKENDMIQTLDGNLYLQNGFQIFDNSQLGASSITPTIHVNFNQSAEKLQTYQIYAKEQNLESHQNIIKLNNQNQVVTNISPEKPVNLQRDILNQATKQQQWQSPYQKHKISTRRINIAQLNDNSLQLISSRGSNEQNTNETTAIADHQAMIQQTIRANCQKMNLKKKIYKSQMIKMQIKAEKNEPEKGTNQLMSYVKYDTNSKHTEHEDKSLQMTQSPIKSYSIVKVGLPEQQKNATQNNSNVNNFNPIPLAQKIYLGSADKADRKAYSSLSNSRAPSQNQFQQHQHFASILPLMDKLDINISIQDDDDNERTDQQFMTHNIDVQPERSNTAMSDLSILVPINQRPSRSILSSDKKQKTNASIKKNRLSLNATQQMMPPKPPSRKETNRIDNEAIQIAQQEHIQALRAKIADLQSKKGTELKNGIQKDEHFYSNLTDLTNQELKTYLINQIYDIRETRKSFFESSQKIKQLLHDLQTGKDYSQLREKLVNMIESRYTQMNFELLYIETKRDLERLNLQQAHLKHKTEQLQQLAFGNANMSKEYKLKLQRQTDINSKQQKTILTQNKINSEKSLKVESLLQSVFTLTQEEEVLKTSKFKEEIVLKRTINFLLRENFELKKHCRIKDSFLESAQSEINRLKTKVNRLMLKIEEDNNINRNVNNNVGSNIANSSHTQSGFKKKFGNTIGGGQKFVNVQSAASRIQNDIAHILQSQKIFIDGQVQSNLRAPSPGQIIGNSPKGNNMLNNQLLLGQNSSHKSNQNSAGSMFDFEILSTGNAFHGTIEAAAGDIQKPTSRLLSHFQDDDLNGARVLSRMIIDNFDLDYRIKLMMDNREQDMNEELVDGSKQKFIEVTMSCQPLIHKERVDFLAKNYLSFKRLGERLNSIVKIILQNLKNVSIYKFITRIREELPNILQCQRCTLWAKDPTLNELYTYIDNNKEIRMGSVDDIVGYVLNNQQDLITADLQKYIQYYQTISSFSVEEKFFGNTARKSAILLPVKDYDTGMPLGVLEIVNSNSGLFDLDCQYMAFMISDFAGFVINSLNNEIRRRKAEHSRTLLNQYAVKIFSQNKLSDLNKISCEAIKEMLSTDKVKFSFIQESLVELNDYEIIAFSQNYDQNNIDEEKYMPEKKDQTYTKFRTKNYFGIMGNVMQTQQPTIIWNPKNDDRYNELIDMKTENPMYCFPMLDSNKVTSERRVVGCVQFENLQLRLLKGTQTIQQQQNSTNSSLLIDEHMKALMKEFSSYIAEVLKIIRNQKLLKKFKSFILKAQEHEHDHEHDNMLTNGGLSNQVSRQESNASYASPSKEEEELNFRIRNQAKIQEIKIDTSKVNKQFNINIHKEVMMSARLMDKKDAGDSSNKHSNAPMPLQMQLAPQNQLTIKKNVGFSLLKQMTKVSQQKTKEQTGMHAYERKSSAVKKQISPDRTSQRSNMRMNENMLKKSPQTQKNIFTVVDARTRNQVEEIMRQTQNSAFESESIQDTDEIMSFQRLPDSNRKVKIVDENSRMMTSTDLIIDNI</sequence>
<dbReference type="EMBL" id="CCKQ01011370">
    <property type="protein sequence ID" value="CDW82923.1"/>
    <property type="molecule type" value="Genomic_DNA"/>
</dbReference>
<proteinExistence type="predicted"/>
<organism evidence="3 4">
    <name type="scientific">Stylonychia lemnae</name>
    <name type="common">Ciliate</name>
    <dbReference type="NCBI Taxonomy" id="5949"/>
    <lineage>
        <taxon>Eukaryota</taxon>
        <taxon>Sar</taxon>
        <taxon>Alveolata</taxon>
        <taxon>Ciliophora</taxon>
        <taxon>Intramacronucleata</taxon>
        <taxon>Spirotrichea</taxon>
        <taxon>Stichotrichia</taxon>
        <taxon>Sporadotrichida</taxon>
        <taxon>Oxytrichidae</taxon>
        <taxon>Stylonychinae</taxon>
        <taxon>Stylonychia</taxon>
    </lineage>
</organism>
<protein>
    <submittedName>
        <fullName evidence="3">Uncharacterized protein</fullName>
    </submittedName>
</protein>
<name>A0A078APS6_STYLE</name>
<dbReference type="InParanoid" id="A0A078APS6"/>
<evidence type="ECO:0000313" key="4">
    <source>
        <dbReference type="Proteomes" id="UP000039865"/>
    </source>
</evidence>
<accession>A0A078APS6</accession>
<feature type="region of interest" description="Disordered" evidence="2">
    <location>
        <begin position="2145"/>
        <end position="2179"/>
    </location>
</feature>
<gene>
    <name evidence="3" type="primary">Contig1735.g1883</name>
    <name evidence="3" type="ORF">STYLEM_11960</name>
</gene>
<feature type="compositionally biased region" description="Basic and acidic residues" evidence="2">
    <location>
        <begin position="2270"/>
        <end position="2284"/>
    </location>
</feature>
<keyword evidence="4" id="KW-1185">Reference proteome</keyword>
<dbReference type="SUPFAM" id="SSF55781">
    <property type="entry name" value="GAF domain-like"/>
    <property type="match status" value="2"/>
</dbReference>
<dbReference type="Gene3D" id="3.30.450.40">
    <property type="match status" value="2"/>
</dbReference>
<dbReference type="Proteomes" id="UP000039865">
    <property type="component" value="Unassembled WGS sequence"/>
</dbReference>
<evidence type="ECO:0000313" key="3">
    <source>
        <dbReference type="EMBL" id="CDW82923.1"/>
    </source>
</evidence>
<evidence type="ECO:0000256" key="2">
    <source>
        <dbReference type="SAM" id="MobiDB-lite"/>
    </source>
</evidence>
<evidence type="ECO:0000256" key="1">
    <source>
        <dbReference type="SAM" id="Coils"/>
    </source>
</evidence>
<reference evidence="3 4" key="1">
    <citation type="submission" date="2014-06" db="EMBL/GenBank/DDBJ databases">
        <authorList>
            <person name="Swart Estienne"/>
        </authorList>
    </citation>
    <scope>NUCLEOTIDE SEQUENCE [LARGE SCALE GENOMIC DNA]</scope>
    <source>
        <strain evidence="3 4">130c</strain>
    </source>
</reference>
<feature type="coiled-coil region" evidence="1">
    <location>
        <begin position="1504"/>
        <end position="1531"/>
    </location>
</feature>
<dbReference type="InterPro" id="IPR029016">
    <property type="entry name" value="GAF-like_dom_sf"/>
</dbReference>
<feature type="compositionally biased region" description="Polar residues" evidence="2">
    <location>
        <begin position="2152"/>
        <end position="2173"/>
    </location>
</feature>